<comment type="caution">
    <text evidence="1">The sequence shown here is derived from an EMBL/GenBank/DDBJ whole genome shotgun (WGS) entry which is preliminary data.</text>
</comment>
<dbReference type="EMBL" id="MU003500">
    <property type="protein sequence ID" value="KAF2473455.1"/>
    <property type="molecule type" value="Genomic_DNA"/>
</dbReference>
<dbReference type="Proteomes" id="UP000799755">
    <property type="component" value="Unassembled WGS sequence"/>
</dbReference>
<proteinExistence type="predicted"/>
<name>A0ACB6R3V2_9PLEO</name>
<reference evidence="1" key="1">
    <citation type="journal article" date="2020" name="Stud. Mycol.">
        <title>101 Dothideomycetes genomes: a test case for predicting lifestyles and emergence of pathogens.</title>
        <authorList>
            <person name="Haridas S."/>
            <person name="Albert R."/>
            <person name="Binder M."/>
            <person name="Bloem J."/>
            <person name="Labutti K."/>
            <person name="Salamov A."/>
            <person name="Andreopoulos B."/>
            <person name="Baker S."/>
            <person name="Barry K."/>
            <person name="Bills G."/>
            <person name="Bluhm B."/>
            <person name="Cannon C."/>
            <person name="Castanera R."/>
            <person name="Culley D."/>
            <person name="Daum C."/>
            <person name="Ezra D."/>
            <person name="Gonzalez J."/>
            <person name="Henrissat B."/>
            <person name="Kuo A."/>
            <person name="Liang C."/>
            <person name="Lipzen A."/>
            <person name="Lutzoni F."/>
            <person name="Magnuson J."/>
            <person name="Mondo S."/>
            <person name="Nolan M."/>
            <person name="Ohm R."/>
            <person name="Pangilinan J."/>
            <person name="Park H.-J."/>
            <person name="Ramirez L."/>
            <person name="Alfaro M."/>
            <person name="Sun H."/>
            <person name="Tritt A."/>
            <person name="Yoshinaga Y."/>
            <person name="Zwiers L.-H."/>
            <person name="Turgeon B."/>
            <person name="Goodwin S."/>
            <person name="Spatafora J."/>
            <person name="Crous P."/>
            <person name="Grigoriev I."/>
        </authorList>
    </citation>
    <scope>NUCLEOTIDE SEQUENCE</scope>
    <source>
        <strain evidence="1">ATCC 200398</strain>
    </source>
</reference>
<gene>
    <name evidence="1" type="ORF">BDR25DRAFT_312516</name>
</gene>
<evidence type="ECO:0000313" key="2">
    <source>
        <dbReference type="Proteomes" id="UP000799755"/>
    </source>
</evidence>
<accession>A0ACB6R3V2</accession>
<sequence length="123" mass="13775">MVHIEIEIAAPPEDVRAVISLATKNGTPVSCATSKQFPQHNNPTEFRWIGCSRLGAVGGEHYYGFQESKVTPGGTTFIHGEDHTGWLSVMFKPGWPMHSSVNEMYAGFARDLKRRVEEGEWRE</sequence>
<protein>
    <submittedName>
        <fullName evidence="1">Uncharacterized protein</fullName>
    </submittedName>
</protein>
<organism evidence="1 2">
    <name type="scientific">Lindgomyces ingoldianus</name>
    <dbReference type="NCBI Taxonomy" id="673940"/>
    <lineage>
        <taxon>Eukaryota</taxon>
        <taxon>Fungi</taxon>
        <taxon>Dikarya</taxon>
        <taxon>Ascomycota</taxon>
        <taxon>Pezizomycotina</taxon>
        <taxon>Dothideomycetes</taxon>
        <taxon>Pleosporomycetidae</taxon>
        <taxon>Pleosporales</taxon>
        <taxon>Lindgomycetaceae</taxon>
        <taxon>Lindgomyces</taxon>
    </lineage>
</organism>
<keyword evidence="2" id="KW-1185">Reference proteome</keyword>
<evidence type="ECO:0000313" key="1">
    <source>
        <dbReference type="EMBL" id="KAF2473455.1"/>
    </source>
</evidence>